<evidence type="ECO:0000313" key="10">
    <source>
        <dbReference type="EMBL" id="PMD62763.1"/>
    </source>
</evidence>
<comment type="cofactor">
    <cofactor evidence="1">
        <name>FMN</name>
        <dbReference type="ChEBI" id="CHEBI:58210"/>
    </cofactor>
</comment>
<evidence type="ECO:0000256" key="1">
    <source>
        <dbReference type="ARBA" id="ARBA00001917"/>
    </source>
</evidence>
<dbReference type="SUPFAM" id="SSF55856">
    <property type="entry name" value="Cytochrome b5-like heme/steroid binding domain"/>
    <property type="match status" value="1"/>
</dbReference>
<protein>
    <submittedName>
        <fullName evidence="10">Uncharacterized protein</fullName>
    </submittedName>
</protein>
<dbReference type="CDD" id="cd02922">
    <property type="entry name" value="FCB2_FMN"/>
    <property type="match status" value="1"/>
</dbReference>
<evidence type="ECO:0000256" key="4">
    <source>
        <dbReference type="ARBA" id="ARBA00023002"/>
    </source>
</evidence>
<dbReference type="GO" id="GO:0016491">
    <property type="term" value="F:oxidoreductase activity"/>
    <property type="evidence" value="ECO:0007669"/>
    <property type="project" value="UniProtKB-KW"/>
</dbReference>
<comment type="similarity">
    <text evidence="6">Belongs to the cytochrome b5 family.</text>
</comment>
<keyword evidence="11" id="KW-1185">Reference proteome</keyword>
<dbReference type="GeneID" id="36586036"/>
<name>A0A2J6TID1_9HELO</name>
<dbReference type="PROSITE" id="PS00557">
    <property type="entry name" value="FMN_HYDROXY_ACID_DH_1"/>
    <property type="match status" value="1"/>
</dbReference>
<dbReference type="Gene3D" id="3.10.120.10">
    <property type="entry name" value="Cytochrome b5-like heme/steroid binding domain"/>
    <property type="match status" value="1"/>
</dbReference>
<dbReference type="PRINTS" id="PR00363">
    <property type="entry name" value="CYTOCHROMEB5"/>
</dbReference>
<evidence type="ECO:0000256" key="7">
    <source>
        <dbReference type="SAM" id="MobiDB-lite"/>
    </source>
</evidence>
<keyword evidence="3 6" id="KW-0479">Metal-binding</keyword>
<dbReference type="RefSeq" id="XP_024739667.1">
    <property type="nucleotide sequence ID" value="XM_024877959.1"/>
</dbReference>
<dbReference type="PROSITE" id="PS51349">
    <property type="entry name" value="FMN_HYDROXY_ACID_DH_2"/>
    <property type="match status" value="1"/>
</dbReference>
<evidence type="ECO:0000256" key="5">
    <source>
        <dbReference type="ARBA" id="ARBA00023004"/>
    </source>
</evidence>
<dbReference type="InterPro" id="IPR001199">
    <property type="entry name" value="Cyt_B5-like_heme/steroid-bd"/>
</dbReference>
<keyword evidence="4" id="KW-0560">Oxidoreductase</keyword>
<evidence type="ECO:0000256" key="6">
    <source>
        <dbReference type="RuleBase" id="RU362121"/>
    </source>
</evidence>
<feature type="compositionally biased region" description="Basic and acidic residues" evidence="7">
    <location>
        <begin position="93"/>
        <end position="104"/>
    </location>
</feature>
<sequence>MPVSNPEKMLTREEVLTHSSRESCWVVINNAAYDMTHFLDSHPGGPGIILKYGGRDATAAFEPIHPSDTLENHLKSEYHLGPVSGPVPEVEEDAKSKAPEVTPGEKKPTLGAIINIRDFELAAPKLLPPKSFAYFKAGAESEYTSQWNRDSWQAIRFRPRVLRPIEEIYTSTTILGNECSVPFFICPAGGGKLAHPKGEVLLTKAAAKHGVLHWISNVAGCSQKEMTAAKALGQNQCWQIYAMSDLAVTEKEIKQAVKDGFKGFCLTVDAIRAGKRERDMRMELDEDEAAIYSEEEDESFEKEPTVKRGAIWSSFDWVSFVKWIRTMTDLPVCVKGIQTWEDAKLCMEHGVHPWLSNHGGRQLEGAPSAAETLVSIRKHCPEVFDKCEVIADGGVLRGTDILKALCLGAKGVGLGRGFLYSLVFGEPGVNKAIRILKHEVEVGMALLGVTSIDQLNPSYVDTRGLAFASAFPRAHL</sequence>
<dbReference type="SMART" id="SM01117">
    <property type="entry name" value="Cyt-b5"/>
    <property type="match status" value="1"/>
</dbReference>
<gene>
    <name evidence="10" type="ORF">K444DRAFT_586085</name>
</gene>
<dbReference type="PANTHER" id="PTHR10578:SF148">
    <property type="entry name" value="L-LACTATE DEHYDROGENASE (CYTOCHROME)"/>
    <property type="match status" value="1"/>
</dbReference>
<dbReference type="Pfam" id="PF00173">
    <property type="entry name" value="Cyt-b5"/>
    <property type="match status" value="1"/>
</dbReference>
<dbReference type="STRING" id="1095630.A0A2J6TID1"/>
<dbReference type="PROSITE" id="PS00191">
    <property type="entry name" value="CYTOCHROME_B5_1"/>
    <property type="match status" value="1"/>
</dbReference>
<dbReference type="PROSITE" id="PS50255">
    <property type="entry name" value="CYTOCHROME_B5_2"/>
    <property type="match status" value="1"/>
</dbReference>
<keyword evidence="5 6" id="KW-0408">Iron</keyword>
<proteinExistence type="inferred from homology"/>
<dbReference type="InterPro" id="IPR018506">
    <property type="entry name" value="Cyt_B5_heme-BS"/>
</dbReference>
<feature type="domain" description="Cytochrome b5 heme-binding" evidence="8">
    <location>
        <begin position="7"/>
        <end position="84"/>
    </location>
</feature>
<dbReference type="EMBL" id="KZ613783">
    <property type="protein sequence ID" value="PMD62763.1"/>
    <property type="molecule type" value="Genomic_DNA"/>
</dbReference>
<dbReference type="InterPro" id="IPR013785">
    <property type="entry name" value="Aldolase_TIM"/>
</dbReference>
<dbReference type="SUPFAM" id="SSF51395">
    <property type="entry name" value="FMN-linked oxidoreductases"/>
    <property type="match status" value="1"/>
</dbReference>
<evidence type="ECO:0000256" key="2">
    <source>
        <dbReference type="ARBA" id="ARBA00022617"/>
    </source>
</evidence>
<dbReference type="PANTHER" id="PTHR10578">
    <property type="entry name" value="S -2-HYDROXY-ACID OXIDASE-RELATED"/>
    <property type="match status" value="1"/>
</dbReference>
<evidence type="ECO:0000259" key="9">
    <source>
        <dbReference type="PROSITE" id="PS51349"/>
    </source>
</evidence>
<dbReference type="OrthoDB" id="1925334at2759"/>
<dbReference type="AlphaFoldDB" id="A0A2J6TID1"/>
<dbReference type="Proteomes" id="UP000235371">
    <property type="component" value="Unassembled WGS sequence"/>
</dbReference>
<evidence type="ECO:0000256" key="3">
    <source>
        <dbReference type="ARBA" id="ARBA00022723"/>
    </source>
</evidence>
<dbReference type="GO" id="GO:0020037">
    <property type="term" value="F:heme binding"/>
    <property type="evidence" value="ECO:0007669"/>
    <property type="project" value="UniProtKB-UniRule"/>
</dbReference>
<feature type="region of interest" description="Disordered" evidence="7">
    <location>
        <begin position="83"/>
        <end position="104"/>
    </location>
</feature>
<dbReference type="InterPro" id="IPR008259">
    <property type="entry name" value="FMN_hydac_DH_AS"/>
</dbReference>
<evidence type="ECO:0000259" key="8">
    <source>
        <dbReference type="PROSITE" id="PS50255"/>
    </source>
</evidence>
<dbReference type="Pfam" id="PF01070">
    <property type="entry name" value="FMN_dh"/>
    <property type="match status" value="1"/>
</dbReference>
<dbReference type="InterPro" id="IPR000262">
    <property type="entry name" value="FMN-dep_DH"/>
</dbReference>
<dbReference type="GO" id="GO:0046872">
    <property type="term" value="F:metal ion binding"/>
    <property type="evidence" value="ECO:0007669"/>
    <property type="project" value="UniProtKB-UniRule"/>
</dbReference>
<dbReference type="InterPro" id="IPR037458">
    <property type="entry name" value="L-MDH/L-LDH_FMN-bd"/>
</dbReference>
<reference evidence="10 11" key="1">
    <citation type="submission" date="2016-04" db="EMBL/GenBank/DDBJ databases">
        <title>A degradative enzymes factory behind the ericoid mycorrhizal symbiosis.</title>
        <authorList>
            <consortium name="DOE Joint Genome Institute"/>
            <person name="Martino E."/>
            <person name="Morin E."/>
            <person name="Grelet G."/>
            <person name="Kuo A."/>
            <person name="Kohler A."/>
            <person name="Daghino S."/>
            <person name="Barry K."/>
            <person name="Choi C."/>
            <person name="Cichocki N."/>
            <person name="Clum A."/>
            <person name="Copeland A."/>
            <person name="Hainaut M."/>
            <person name="Haridas S."/>
            <person name="Labutti K."/>
            <person name="Lindquist E."/>
            <person name="Lipzen A."/>
            <person name="Khouja H.-R."/>
            <person name="Murat C."/>
            <person name="Ohm R."/>
            <person name="Olson A."/>
            <person name="Spatafora J."/>
            <person name="Veneault-Fourrey C."/>
            <person name="Henrissat B."/>
            <person name="Grigoriev I."/>
            <person name="Martin F."/>
            <person name="Perotto S."/>
        </authorList>
    </citation>
    <scope>NUCLEOTIDE SEQUENCE [LARGE SCALE GENOMIC DNA]</scope>
    <source>
        <strain evidence="10 11">E</strain>
    </source>
</reference>
<dbReference type="InterPro" id="IPR037396">
    <property type="entry name" value="FMN_HAD"/>
</dbReference>
<dbReference type="InterPro" id="IPR036400">
    <property type="entry name" value="Cyt_B5-like_heme/steroid_sf"/>
</dbReference>
<feature type="domain" description="FMN hydroxy acid dehydrogenase" evidence="9">
    <location>
        <begin position="108"/>
        <end position="465"/>
    </location>
</feature>
<organism evidence="10 11">
    <name type="scientific">Hyaloscypha bicolor E</name>
    <dbReference type="NCBI Taxonomy" id="1095630"/>
    <lineage>
        <taxon>Eukaryota</taxon>
        <taxon>Fungi</taxon>
        <taxon>Dikarya</taxon>
        <taxon>Ascomycota</taxon>
        <taxon>Pezizomycotina</taxon>
        <taxon>Leotiomycetes</taxon>
        <taxon>Helotiales</taxon>
        <taxon>Hyaloscyphaceae</taxon>
        <taxon>Hyaloscypha</taxon>
        <taxon>Hyaloscypha bicolor</taxon>
    </lineage>
</organism>
<dbReference type="InParanoid" id="A0A2J6TID1"/>
<accession>A0A2J6TID1</accession>
<evidence type="ECO:0000313" key="11">
    <source>
        <dbReference type="Proteomes" id="UP000235371"/>
    </source>
</evidence>
<dbReference type="Gene3D" id="3.20.20.70">
    <property type="entry name" value="Aldolase class I"/>
    <property type="match status" value="1"/>
</dbReference>
<keyword evidence="2 6" id="KW-0349">Heme</keyword>